<name>A0A8X7T1I1_9BASI</name>
<gene>
    <name evidence="2" type="ORF">A4X09_0g6867</name>
</gene>
<evidence type="ECO:0000256" key="1">
    <source>
        <dbReference type="SAM" id="SignalP"/>
    </source>
</evidence>
<dbReference type="Proteomes" id="UP000078113">
    <property type="component" value="Unassembled WGS sequence"/>
</dbReference>
<accession>A0A8X7T1I1</accession>
<evidence type="ECO:0000313" key="3">
    <source>
        <dbReference type="Proteomes" id="UP000078113"/>
    </source>
</evidence>
<evidence type="ECO:0000313" key="2">
    <source>
        <dbReference type="EMBL" id="KAE8264767.1"/>
    </source>
</evidence>
<reference evidence="2" key="2">
    <citation type="journal article" date="2019" name="IMA Fungus">
        <title>Genome sequencing and comparison of five Tilletia species to identify candidate genes for the detection of regulated species infecting wheat.</title>
        <authorList>
            <person name="Nguyen H.D.T."/>
            <person name="Sultana T."/>
            <person name="Kesanakurti P."/>
            <person name="Hambleton S."/>
        </authorList>
    </citation>
    <scope>NUCLEOTIDE SEQUENCE</scope>
    <source>
        <strain evidence="2">DAOMC 236422</strain>
    </source>
</reference>
<reference evidence="2" key="1">
    <citation type="submission" date="2016-04" db="EMBL/GenBank/DDBJ databases">
        <authorList>
            <person name="Nguyen H.D."/>
            <person name="Samba Siva P."/>
            <person name="Cullis J."/>
            <person name="Levesque C.A."/>
            <person name="Hambleton S."/>
        </authorList>
    </citation>
    <scope>NUCLEOTIDE SEQUENCE</scope>
    <source>
        <strain evidence="2">DAOMC 236422</strain>
    </source>
</reference>
<protein>
    <submittedName>
        <fullName evidence="2">Uncharacterized protein</fullName>
    </submittedName>
</protein>
<comment type="caution">
    <text evidence="2">The sequence shown here is derived from an EMBL/GenBank/DDBJ whole genome shotgun (WGS) entry which is preliminary data.</text>
</comment>
<dbReference type="EMBL" id="LWDG02000504">
    <property type="protein sequence ID" value="KAE8264767.1"/>
    <property type="molecule type" value="Genomic_DNA"/>
</dbReference>
<organism evidence="2 3">
    <name type="scientific">Tilletia walkeri</name>
    <dbReference type="NCBI Taxonomy" id="117179"/>
    <lineage>
        <taxon>Eukaryota</taxon>
        <taxon>Fungi</taxon>
        <taxon>Dikarya</taxon>
        <taxon>Basidiomycota</taxon>
        <taxon>Ustilaginomycotina</taxon>
        <taxon>Exobasidiomycetes</taxon>
        <taxon>Tilletiales</taxon>
        <taxon>Tilletiaceae</taxon>
        <taxon>Tilletia</taxon>
    </lineage>
</organism>
<feature type="chain" id="PRO_5036446402" evidence="1">
    <location>
        <begin position="21"/>
        <end position="426"/>
    </location>
</feature>
<feature type="signal peptide" evidence="1">
    <location>
        <begin position="1"/>
        <end position="20"/>
    </location>
</feature>
<keyword evidence="1" id="KW-0732">Signal</keyword>
<sequence length="426" mass="44988">MHLFKTILIVAATLSSSVLASAVPTSVVGINNLKRSPSVLAEKRGDIQDIVSILRRNKKVGTDFCSTYLHLPPYAATRTVTKTKTAVQSRPLSTTTLITVLTKTGTALTVVRTNVVVVGVTPTSKLTLPTAVPFTSTVTTITSVNAITTTVATQTVTSYTPRARSPAHAHDPSLTRLPYWLNQYSYPQVSKACPKVITPKTKTVTKSVTTTRTIKTGVATIGKTSTAVVTPTRTSIRTVTSLSTASAAITTIYTPSSSLVPVSATEFQTTLVTVTATAVVTLPSPVGRIKIISAADGSEFGYVGLINMQGSNKIVSASSDAITVTLSPSQSGLMNILAPPSSPYPYLGAVYQRDAYSLVQNLAEDASFLEMGFVKQVAPGTQSEYDWSGSSLADKDHAGTFESQIWSLASSTGALSITWTNENGRE</sequence>
<keyword evidence="3" id="KW-1185">Reference proteome</keyword>
<proteinExistence type="predicted"/>
<dbReference type="AlphaFoldDB" id="A0A8X7T1I1"/>